<keyword evidence="3" id="KW-0812">Transmembrane</keyword>
<feature type="coiled-coil region" evidence="1">
    <location>
        <begin position="491"/>
        <end position="547"/>
    </location>
</feature>
<evidence type="ECO:0000313" key="5">
    <source>
        <dbReference type="Proteomes" id="UP000013776"/>
    </source>
</evidence>
<keyword evidence="3" id="KW-0472">Membrane</keyword>
<evidence type="ECO:0000256" key="2">
    <source>
        <dbReference type="SAM" id="MobiDB-lite"/>
    </source>
</evidence>
<keyword evidence="5" id="KW-1185">Reference proteome</keyword>
<dbReference type="AlphaFoldDB" id="R4XHQ6"/>
<proteinExistence type="predicted"/>
<protein>
    <submittedName>
        <fullName evidence="4">Probable ubiquitination network signaling protein acrB</fullName>
    </submittedName>
</protein>
<comment type="caution">
    <text evidence="4">The sequence shown here is derived from an EMBL/GenBank/DDBJ whole genome shotgun (WGS) entry which is preliminary data.</text>
</comment>
<evidence type="ECO:0000256" key="3">
    <source>
        <dbReference type="SAM" id="Phobius"/>
    </source>
</evidence>
<dbReference type="VEuPathDB" id="FungiDB:TAPDE_002703"/>
<dbReference type="EMBL" id="CAHR02000113">
    <property type="protein sequence ID" value="CCG82947.1"/>
    <property type="molecule type" value="Genomic_DNA"/>
</dbReference>
<reference evidence="4 5" key="1">
    <citation type="journal article" date="2013" name="MBio">
        <title>Genome sequencing of the plant pathogen Taphrina deformans, the causal agent of peach leaf curl.</title>
        <authorList>
            <person name="Cisse O.H."/>
            <person name="Almeida J.M.G.C.F."/>
            <person name="Fonseca A."/>
            <person name="Kumar A.A."/>
            <person name="Salojaervi J."/>
            <person name="Overmyer K."/>
            <person name="Hauser P.M."/>
            <person name="Pagni M."/>
        </authorList>
    </citation>
    <scope>NUCLEOTIDE SEQUENCE [LARGE SCALE GENOMIC DNA]</scope>
    <source>
        <strain evidence="5">PYCC 5710 / ATCC 11124 / CBS 356.35 / IMI 108563 / JCM 9778 / NBRC 8474</strain>
    </source>
</reference>
<name>R4XHQ6_TAPDE</name>
<feature type="region of interest" description="Disordered" evidence="2">
    <location>
        <begin position="1"/>
        <end position="35"/>
    </location>
</feature>
<keyword evidence="1" id="KW-0175">Coiled coil</keyword>
<dbReference type="STRING" id="1097556.R4XHQ6"/>
<keyword evidence="3" id="KW-1133">Transmembrane helix</keyword>
<evidence type="ECO:0000313" key="4">
    <source>
        <dbReference type="EMBL" id="CCG82947.1"/>
    </source>
</evidence>
<feature type="compositionally biased region" description="Polar residues" evidence="2">
    <location>
        <begin position="1"/>
        <end position="17"/>
    </location>
</feature>
<feature type="transmembrane region" description="Helical" evidence="3">
    <location>
        <begin position="82"/>
        <end position="102"/>
    </location>
</feature>
<dbReference type="OrthoDB" id="4158994at2759"/>
<organism evidence="4 5">
    <name type="scientific">Taphrina deformans (strain PYCC 5710 / ATCC 11124 / CBS 356.35 / IMI 108563 / JCM 9778 / NBRC 8474)</name>
    <name type="common">Peach leaf curl fungus</name>
    <name type="synonym">Lalaria deformans</name>
    <dbReference type="NCBI Taxonomy" id="1097556"/>
    <lineage>
        <taxon>Eukaryota</taxon>
        <taxon>Fungi</taxon>
        <taxon>Dikarya</taxon>
        <taxon>Ascomycota</taxon>
        <taxon>Taphrinomycotina</taxon>
        <taxon>Taphrinomycetes</taxon>
        <taxon>Taphrinales</taxon>
        <taxon>Taphrinaceae</taxon>
        <taxon>Taphrina</taxon>
    </lineage>
</organism>
<feature type="coiled-coil region" evidence="1">
    <location>
        <begin position="608"/>
        <end position="635"/>
    </location>
</feature>
<dbReference type="Proteomes" id="UP000013776">
    <property type="component" value="Unassembled WGS sequence"/>
</dbReference>
<evidence type="ECO:0000256" key="1">
    <source>
        <dbReference type="SAM" id="Coils"/>
    </source>
</evidence>
<sequence length="678" mass="77048">MPVTTVNKRNRNATTSTKSRESGTEQSNLDPRSCDGDVTNIDEYESVKENLYVTPDPNIMQLSFKNGAAAGRPPTYPIADTIALLLILINFPNLLLTATQLLFSYKEHLSLSSTNAGNGLSIYMIVFMDVVVILFTAIVLPSLRSTITDISQIVVAVSIAGTDGRSFLPFATAFLSFKGIWGRLSCSSLLHIRSDDEFIRLQKSATYGTAPLCKYLNTMLQPYTEERSAISGMQYIKSAIAIHIIALGCVRLLNYWLIHSSTFDTGVESERVDQCDTVAIVPKAKRIRSSSFYATKSTYVSLWDSLLQLRAHSFGKRRDFNHCSNQFITKDVWISEISVRAVIFVVCTKFTDEPIVSVRVNGLPWEAKMSCCEPGFTTRQPTGTSWKVTVDNLSAKTEYDFRLEIGLKNQSSQYDFAVCTVAYTTISPAKSRAETQILPTLNTNLGEEQVHHVENQAHVSGPLSPITTLEDSITNACNKLEERKSFIRRIRKENSKKVQQLHRELEFLASKVNGSTDKNEQRVQGRMLSLQTEIKRTQDHIDELENEKKQTVYSITEQDLIWSQEKQKRDHEAQLFECIRQKYEIEKSEHQKRLSSVASDTNRIRAKADKLSLKRTKIQQELDRLSVEQDQLIKQEIYDRNSARECIRNQRLQTESEYLKVIHELQQRIEFLDVYGPS</sequence>
<feature type="transmembrane region" description="Helical" evidence="3">
    <location>
        <begin position="122"/>
        <end position="143"/>
    </location>
</feature>
<gene>
    <name evidence="4" type="ORF">TAPDE_002703</name>
</gene>
<accession>R4XHQ6</accession>